<dbReference type="Gene3D" id="2.70.70.10">
    <property type="entry name" value="Glucose Permease (Domain IIA)"/>
    <property type="match status" value="1"/>
</dbReference>
<dbReference type="RefSeq" id="WP_379902324.1">
    <property type="nucleotide sequence ID" value="NZ_JBHULM010000009.1"/>
</dbReference>
<name>A0ABW5K1K1_9FLAO</name>
<dbReference type="InterPro" id="IPR011055">
    <property type="entry name" value="Dup_hybrid_motif"/>
</dbReference>
<gene>
    <name evidence="2" type="ORF">ACFSSB_06690</name>
</gene>
<protein>
    <submittedName>
        <fullName evidence="2">Peptidoglycan DD-metalloendopeptidase family protein</fullName>
    </submittedName>
</protein>
<proteinExistence type="predicted"/>
<sequence>MHSEEFLLFLNNISKQPLRVLRSSFSDSEYIPIDLSENNSDLQNFNTASSQAWQEYINSYLKKHQKKVAFGGYLEQRNIYKRSEYFNQKNIEEERNIHLGLDLWIAAGTKIYTPLDATVHSFKNNTNFGDYGPTIILKHRIKGEEFFTLYGHLSTASIQQLQVRQTFKAGEDIATLGDASVNGDYAPHLHFQIIRDLQNNVGDYPGVCSKKNLDRLKTNCPDPNTLLKLNSGLIL</sequence>
<dbReference type="PANTHER" id="PTHR21666">
    <property type="entry name" value="PEPTIDASE-RELATED"/>
    <property type="match status" value="1"/>
</dbReference>
<organism evidence="2 3">
    <name type="scientific">Lacinutrix gracilariae</name>
    <dbReference type="NCBI Taxonomy" id="1747198"/>
    <lineage>
        <taxon>Bacteria</taxon>
        <taxon>Pseudomonadati</taxon>
        <taxon>Bacteroidota</taxon>
        <taxon>Flavobacteriia</taxon>
        <taxon>Flavobacteriales</taxon>
        <taxon>Flavobacteriaceae</taxon>
        <taxon>Lacinutrix</taxon>
    </lineage>
</organism>
<comment type="caution">
    <text evidence="2">The sequence shown here is derived from an EMBL/GenBank/DDBJ whole genome shotgun (WGS) entry which is preliminary data.</text>
</comment>
<dbReference type="EMBL" id="JBHULM010000009">
    <property type="protein sequence ID" value="MFD2542004.1"/>
    <property type="molecule type" value="Genomic_DNA"/>
</dbReference>
<accession>A0ABW5K1K1</accession>
<evidence type="ECO:0000259" key="1">
    <source>
        <dbReference type="Pfam" id="PF01551"/>
    </source>
</evidence>
<dbReference type="PANTHER" id="PTHR21666:SF270">
    <property type="entry name" value="MUREIN HYDROLASE ACTIVATOR ENVC"/>
    <property type="match status" value="1"/>
</dbReference>
<evidence type="ECO:0000313" key="2">
    <source>
        <dbReference type="EMBL" id="MFD2542004.1"/>
    </source>
</evidence>
<dbReference type="InterPro" id="IPR016047">
    <property type="entry name" value="M23ase_b-sheet_dom"/>
</dbReference>
<feature type="domain" description="M23ase beta-sheet core" evidence="1">
    <location>
        <begin position="97"/>
        <end position="196"/>
    </location>
</feature>
<evidence type="ECO:0000313" key="3">
    <source>
        <dbReference type="Proteomes" id="UP001597467"/>
    </source>
</evidence>
<dbReference type="SUPFAM" id="SSF51261">
    <property type="entry name" value="Duplicated hybrid motif"/>
    <property type="match status" value="1"/>
</dbReference>
<dbReference type="Proteomes" id="UP001597467">
    <property type="component" value="Unassembled WGS sequence"/>
</dbReference>
<dbReference type="InterPro" id="IPR050570">
    <property type="entry name" value="Cell_wall_metabolism_enzyme"/>
</dbReference>
<dbReference type="CDD" id="cd12797">
    <property type="entry name" value="M23_peptidase"/>
    <property type="match status" value="1"/>
</dbReference>
<keyword evidence="3" id="KW-1185">Reference proteome</keyword>
<dbReference type="Pfam" id="PF01551">
    <property type="entry name" value="Peptidase_M23"/>
    <property type="match status" value="1"/>
</dbReference>
<reference evidence="3" key="1">
    <citation type="journal article" date="2019" name="Int. J. Syst. Evol. Microbiol.">
        <title>The Global Catalogue of Microorganisms (GCM) 10K type strain sequencing project: providing services to taxonomists for standard genome sequencing and annotation.</title>
        <authorList>
            <consortium name="The Broad Institute Genomics Platform"/>
            <consortium name="The Broad Institute Genome Sequencing Center for Infectious Disease"/>
            <person name="Wu L."/>
            <person name="Ma J."/>
        </authorList>
    </citation>
    <scope>NUCLEOTIDE SEQUENCE [LARGE SCALE GENOMIC DNA]</scope>
    <source>
        <strain evidence="3">KCTC 42808</strain>
    </source>
</reference>